<evidence type="ECO:0000313" key="2">
    <source>
        <dbReference type="EMBL" id="PPQ91755.1"/>
    </source>
</evidence>
<evidence type="ECO:0000313" key="3">
    <source>
        <dbReference type="Proteomes" id="UP000283269"/>
    </source>
</evidence>
<feature type="compositionally biased region" description="Low complexity" evidence="1">
    <location>
        <begin position="77"/>
        <end position="105"/>
    </location>
</feature>
<gene>
    <name evidence="2" type="ORF">CVT25_013235</name>
</gene>
<name>A0A409XLT5_PSICY</name>
<sequence length="334" mass="36750">MSSIPESTMDTTQPDSFDSNFNSASNSIDNDFNVDFFFGDENAPGDSSFVPNPSVLSTLSFKKNPPAPSTAVASSESPATPATTPNVPVTPTNTSSNSVAPTTNAPSNVNDVTSVYPSLKTIAHPGVCRIKTNRFVIFDPSRGFTRCDAQQALTTKLLAAYCAYDRKLCALTDKSIKLDYIPYGYPSICKTFNDYAVGPERFSYWSNTSQRYITDGRPITIAKFKPLTLPAIHHPKLAKQQPTSTEFAPRLSNNSDPANCLFNDMILLSASAETARRKQFDHYFHKRSIKRQNQKGAKIRKHQAPHHSNDSVFSDFDFDMLDESQAGSSTTNTL</sequence>
<dbReference type="Proteomes" id="UP000283269">
    <property type="component" value="Unassembled WGS sequence"/>
</dbReference>
<dbReference type="AlphaFoldDB" id="A0A409XLT5"/>
<dbReference type="EMBL" id="NHYD01001257">
    <property type="protein sequence ID" value="PPQ91755.1"/>
    <property type="molecule type" value="Genomic_DNA"/>
</dbReference>
<feature type="compositionally biased region" description="Polar residues" evidence="1">
    <location>
        <begin position="1"/>
        <end position="14"/>
    </location>
</feature>
<dbReference type="OrthoDB" id="10537165at2759"/>
<keyword evidence="3" id="KW-1185">Reference proteome</keyword>
<feature type="compositionally biased region" description="Low complexity" evidence="1">
    <location>
        <begin position="15"/>
        <end position="24"/>
    </location>
</feature>
<comment type="caution">
    <text evidence="2">The sequence shown here is derived from an EMBL/GenBank/DDBJ whole genome shotgun (WGS) entry which is preliminary data.</text>
</comment>
<evidence type="ECO:0000256" key="1">
    <source>
        <dbReference type="SAM" id="MobiDB-lite"/>
    </source>
</evidence>
<organism evidence="2 3">
    <name type="scientific">Psilocybe cyanescens</name>
    <dbReference type="NCBI Taxonomy" id="93625"/>
    <lineage>
        <taxon>Eukaryota</taxon>
        <taxon>Fungi</taxon>
        <taxon>Dikarya</taxon>
        <taxon>Basidiomycota</taxon>
        <taxon>Agaricomycotina</taxon>
        <taxon>Agaricomycetes</taxon>
        <taxon>Agaricomycetidae</taxon>
        <taxon>Agaricales</taxon>
        <taxon>Agaricineae</taxon>
        <taxon>Strophariaceae</taxon>
        <taxon>Psilocybe</taxon>
    </lineage>
</organism>
<protein>
    <submittedName>
        <fullName evidence="2">Uncharacterized protein</fullName>
    </submittedName>
</protein>
<feature type="region of interest" description="Disordered" evidence="1">
    <location>
        <begin position="283"/>
        <end position="311"/>
    </location>
</feature>
<accession>A0A409XLT5</accession>
<dbReference type="InParanoid" id="A0A409XLT5"/>
<feature type="region of interest" description="Disordered" evidence="1">
    <location>
        <begin position="1"/>
        <end position="24"/>
    </location>
</feature>
<proteinExistence type="predicted"/>
<feature type="compositionally biased region" description="Basic residues" evidence="1">
    <location>
        <begin position="284"/>
        <end position="305"/>
    </location>
</feature>
<feature type="region of interest" description="Disordered" evidence="1">
    <location>
        <begin position="61"/>
        <end position="106"/>
    </location>
</feature>
<reference evidence="2 3" key="1">
    <citation type="journal article" date="2018" name="Evol. Lett.">
        <title>Horizontal gene cluster transfer increased hallucinogenic mushroom diversity.</title>
        <authorList>
            <person name="Reynolds H.T."/>
            <person name="Vijayakumar V."/>
            <person name="Gluck-Thaler E."/>
            <person name="Korotkin H.B."/>
            <person name="Matheny P.B."/>
            <person name="Slot J.C."/>
        </authorList>
    </citation>
    <scope>NUCLEOTIDE SEQUENCE [LARGE SCALE GENOMIC DNA]</scope>
    <source>
        <strain evidence="2 3">2631</strain>
    </source>
</reference>